<evidence type="ECO:0000313" key="7">
    <source>
        <dbReference type="EMBL" id="KUN57980.1"/>
    </source>
</evidence>
<accession>A0A101RLS6</accession>
<evidence type="ECO:0000259" key="6">
    <source>
        <dbReference type="PROSITE" id="PS50850"/>
    </source>
</evidence>
<feature type="transmembrane region" description="Helical" evidence="5">
    <location>
        <begin position="426"/>
        <end position="444"/>
    </location>
</feature>
<feature type="domain" description="Major facilitator superfamily (MFS) profile" evidence="6">
    <location>
        <begin position="47"/>
        <end position="450"/>
    </location>
</feature>
<feature type="transmembrane region" description="Helical" evidence="5">
    <location>
        <begin position="354"/>
        <end position="380"/>
    </location>
</feature>
<dbReference type="InterPro" id="IPR011701">
    <property type="entry name" value="MFS"/>
</dbReference>
<dbReference type="PROSITE" id="PS50850">
    <property type="entry name" value="MFS"/>
    <property type="match status" value="1"/>
</dbReference>
<dbReference type="Proteomes" id="UP000053669">
    <property type="component" value="Unassembled WGS sequence"/>
</dbReference>
<evidence type="ECO:0000256" key="5">
    <source>
        <dbReference type="SAM" id="Phobius"/>
    </source>
</evidence>
<feature type="transmembrane region" description="Helical" evidence="5">
    <location>
        <begin position="297"/>
        <end position="320"/>
    </location>
</feature>
<proteinExistence type="predicted"/>
<keyword evidence="2 5" id="KW-0812">Transmembrane</keyword>
<dbReference type="EMBL" id="LMWU01000065">
    <property type="protein sequence ID" value="KUN57980.1"/>
    <property type="molecule type" value="Genomic_DNA"/>
</dbReference>
<feature type="transmembrane region" description="Helical" evidence="5">
    <location>
        <begin position="205"/>
        <end position="225"/>
    </location>
</feature>
<dbReference type="SUPFAM" id="SSF103473">
    <property type="entry name" value="MFS general substrate transporter"/>
    <property type="match status" value="1"/>
</dbReference>
<evidence type="ECO:0000256" key="2">
    <source>
        <dbReference type="ARBA" id="ARBA00022692"/>
    </source>
</evidence>
<feature type="transmembrane region" description="Helical" evidence="5">
    <location>
        <begin position="263"/>
        <end position="285"/>
    </location>
</feature>
<organism evidence="7 8">
    <name type="scientific">Streptomyces canus</name>
    <dbReference type="NCBI Taxonomy" id="58343"/>
    <lineage>
        <taxon>Bacteria</taxon>
        <taxon>Bacillati</taxon>
        <taxon>Actinomycetota</taxon>
        <taxon>Actinomycetes</taxon>
        <taxon>Kitasatosporales</taxon>
        <taxon>Streptomycetaceae</taxon>
        <taxon>Streptomyces</taxon>
        <taxon>Streptomyces aurantiacus group</taxon>
    </lineage>
</organism>
<evidence type="ECO:0000256" key="3">
    <source>
        <dbReference type="ARBA" id="ARBA00022989"/>
    </source>
</evidence>
<dbReference type="InterPro" id="IPR020846">
    <property type="entry name" value="MFS_dom"/>
</dbReference>
<feature type="transmembrane region" description="Helical" evidence="5">
    <location>
        <begin position="47"/>
        <end position="66"/>
    </location>
</feature>
<keyword evidence="3 5" id="KW-1133">Transmembrane helix</keyword>
<dbReference type="GO" id="GO:0022857">
    <property type="term" value="F:transmembrane transporter activity"/>
    <property type="evidence" value="ECO:0007669"/>
    <property type="project" value="InterPro"/>
</dbReference>
<sequence length="450" mass="47357">MPHDDRDVSVVVPLAKATTRDAVGGPPEPPPAPEIEAPPMRRVGRGYLLWLMIASFGGSLALMVPLSYSLAVRIDDLAPGHEEQLGYVTGSAQVVYLVLSPLIGLWSDRTRSRLGRRTPFMIGGTLLGTAALVAVALAPSVLLLGLAWVVGMIGWSTTGQAIQNVQADRVPEEQRGRVSALTSVMTQIAPVVGIGLAYAVASSTFLVFLVPGVLGAALVVLFPVFRPEGDSRALVHTTGVTLRSMVTSYGFNPRRYPDFGWNWLGRFVFFMGLYFNTTFGTFFYAQRLDLPVKEVAGIVAVIGTIGVVAAAGGAIGGGFLSDKLGRRKLFALIGSAVFVAGAVTEAFAHSLPQLVVGAVLMQFAIAVFGAVDQAIVFAVLPDRAEAGRYLAVVGFAQKIPSAVAPLIAPLVITLGVGAGGEKNYTQLYLIGAVLALVGGLIVKFKIKSVR</sequence>
<feature type="transmembrane region" description="Helical" evidence="5">
    <location>
        <begin position="329"/>
        <end position="348"/>
    </location>
</feature>
<dbReference type="PROSITE" id="PS00216">
    <property type="entry name" value="SUGAR_TRANSPORT_1"/>
    <property type="match status" value="1"/>
</dbReference>
<gene>
    <name evidence="7" type="ORF">AQJ46_44090</name>
</gene>
<reference evidence="7 8" key="1">
    <citation type="submission" date="2015-10" db="EMBL/GenBank/DDBJ databases">
        <title>Draft genome sequence of Streptomyces canus DSM 40017, type strain for the species Streptomyces canus.</title>
        <authorList>
            <person name="Ruckert C."/>
            <person name="Winkler A."/>
            <person name="Kalinowski J."/>
            <person name="Kampfer P."/>
            <person name="Glaeser S."/>
        </authorList>
    </citation>
    <scope>NUCLEOTIDE SEQUENCE [LARGE SCALE GENOMIC DNA]</scope>
    <source>
        <strain evidence="7 8">DSM 40017</strain>
    </source>
</reference>
<feature type="transmembrane region" description="Helical" evidence="5">
    <location>
        <begin position="401"/>
        <end position="420"/>
    </location>
</feature>
<name>A0A101RLS6_9ACTN</name>
<evidence type="ECO:0000256" key="1">
    <source>
        <dbReference type="ARBA" id="ARBA00004651"/>
    </source>
</evidence>
<dbReference type="GO" id="GO:0005886">
    <property type="term" value="C:plasma membrane"/>
    <property type="evidence" value="ECO:0007669"/>
    <property type="project" value="UniProtKB-SubCell"/>
</dbReference>
<dbReference type="AlphaFoldDB" id="A0A101RLS6"/>
<dbReference type="Gene3D" id="1.20.1250.20">
    <property type="entry name" value="MFS general substrate transporter like domains"/>
    <property type="match status" value="2"/>
</dbReference>
<dbReference type="PANTHER" id="PTHR23528">
    <property type="match status" value="1"/>
</dbReference>
<dbReference type="CDD" id="cd06174">
    <property type="entry name" value="MFS"/>
    <property type="match status" value="1"/>
</dbReference>
<dbReference type="InterPro" id="IPR036259">
    <property type="entry name" value="MFS_trans_sf"/>
</dbReference>
<dbReference type="PANTHER" id="PTHR23528:SF1">
    <property type="entry name" value="MAJOR FACILITATOR SUPERFAMILY (MFS) PROFILE DOMAIN-CONTAINING PROTEIN"/>
    <property type="match status" value="1"/>
</dbReference>
<comment type="caution">
    <text evidence="7">The sequence shown here is derived from an EMBL/GenBank/DDBJ whole genome shotgun (WGS) entry which is preliminary data.</text>
</comment>
<keyword evidence="4 5" id="KW-0472">Membrane</keyword>
<dbReference type="InterPro" id="IPR005829">
    <property type="entry name" value="Sugar_transporter_CS"/>
</dbReference>
<evidence type="ECO:0000256" key="4">
    <source>
        <dbReference type="ARBA" id="ARBA00023136"/>
    </source>
</evidence>
<dbReference type="RefSeq" id="WP_059210992.1">
    <property type="nucleotide sequence ID" value="NZ_KQ948677.1"/>
</dbReference>
<dbReference type="Pfam" id="PF07690">
    <property type="entry name" value="MFS_1"/>
    <property type="match status" value="1"/>
</dbReference>
<protein>
    <submittedName>
        <fullName evidence="7">MFS transporter</fullName>
    </submittedName>
</protein>
<feature type="transmembrane region" description="Helical" evidence="5">
    <location>
        <begin position="86"/>
        <end position="106"/>
    </location>
</feature>
<evidence type="ECO:0000313" key="8">
    <source>
        <dbReference type="Proteomes" id="UP000053669"/>
    </source>
</evidence>
<comment type="subcellular location">
    <subcellularLocation>
        <location evidence="1">Cell membrane</location>
        <topology evidence="1">Multi-pass membrane protein</topology>
    </subcellularLocation>
</comment>